<protein>
    <submittedName>
        <fullName evidence="1">Uncharacterized protein</fullName>
    </submittedName>
</protein>
<sequence>MTGTVVNGVALMRVFWMNNGSFMSPSWKRVNLARMVNFKTNGEGYDFICAENTGSDVAGSGIIGVQNQDIYWQHTGGQYEIPKQQWHQAALIFPVLRV</sequence>
<name>A0A261FFX1_9BIFI</name>
<dbReference type="RefSeq" id="WP_094663487.1">
    <property type="nucleotide sequence ID" value="NZ_MWWV01000006.1"/>
</dbReference>
<proteinExistence type="predicted"/>
<organism evidence="1 2">
    <name type="scientific">Bifidobacterium tissieri</name>
    <dbReference type="NCBI Taxonomy" id="1630162"/>
    <lineage>
        <taxon>Bacteria</taxon>
        <taxon>Bacillati</taxon>
        <taxon>Actinomycetota</taxon>
        <taxon>Actinomycetes</taxon>
        <taxon>Bifidobacteriales</taxon>
        <taxon>Bifidobacteriaceae</taxon>
        <taxon>Bifidobacterium</taxon>
    </lineage>
</organism>
<gene>
    <name evidence="1" type="ORF">BTIS_1114</name>
</gene>
<evidence type="ECO:0000313" key="1">
    <source>
        <dbReference type="EMBL" id="OZG57873.1"/>
    </source>
</evidence>
<reference evidence="1 2" key="1">
    <citation type="journal article" date="2017" name="BMC Genomics">
        <title>Comparative genomic and phylogenomic analyses of the Bifidobacteriaceae family.</title>
        <authorList>
            <person name="Lugli G.A."/>
            <person name="Milani C."/>
            <person name="Turroni F."/>
            <person name="Duranti S."/>
            <person name="Mancabelli L."/>
            <person name="Mangifesta M."/>
            <person name="Ferrario C."/>
            <person name="Modesto M."/>
            <person name="Mattarelli P."/>
            <person name="Jiri K."/>
            <person name="van Sinderen D."/>
            <person name="Ventura M."/>
        </authorList>
    </citation>
    <scope>NUCLEOTIDE SEQUENCE [LARGE SCALE GENOMIC DNA]</scope>
    <source>
        <strain evidence="1 2">DSM 100201</strain>
    </source>
</reference>
<accession>A0A261FFX1</accession>
<dbReference type="EMBL" id="MWWV01000006">
    <property type="protein sequence ID" value="OZG57873.1"/>
    <property type="molecule type" value="Genomic_DNA"/>
</dbReference>
<dbReference type="AlphaFoldDB" id="A0A261FFX1"/>
<evidence type="ECO:0000313" key="2">
    <source>
        <dbReference type="Proteomes" id="UP000216444"/>
    </source>
</evidence>
<keyword evidence="2" id="KW-1185">Reference proteome</keyword>
<comment type="caution">
    <text evidence="1">The sequence shown here is derived from an EMBL/GenBank/DDBJ whole genome shotgun (WGS) entry which is preliminary data.</text>
</comment>
<dbReference type="Proteomes" id="UP000216444">
    <property type="component" value="Unassembled WGS sequence"/>
</dbReference>